<dbReference type="RefSeq" id="WP_157728402.1">
    <property type="nucleotide sequence ID" value="NZ_LT629732.1"/>
</dbReference>
<dbReference type="OrthoDB" id="3638563at2"/>
<feature type="signal peptide" evidence="2">
    <location>
        <begin position="1"/>
        <end position="17"/>
    </location>
</feature>
<evidence type="ECO:0000313" key="3">
    <source>
        <dbReference type="EMBL" id="SDS28300.1"/>
    </source>
</evidence>
<dbReference type="EMBL" id="LT629732">
    <property type="protein sequence ID" value="SDS28300.1"/>
    <property type="molecule type" value="Genomic_DNA"/>
</dbReference>
<gene>
    <name evidence="3" type="ORF">SAMN04489717_2194</name>
</gene>
<name>A0A1H1QY24_9ACTN</name>
<proteinExistence type="predicted"/>
<sequence>MAVVAAVATAVSLTASAAASASPSSDTAKAKAVAAAGAKGKPGDGKVVIRHRGPDDAGTVRLLAEAAAARLDVGVASAEHALKELFALADRSHGVDPRSAEFAAIAKELGVSPVRFEKALAAAKQALGKQVVEEKGKGKPGDGKVVIRHRGPDDAGTVRLLAEAAAARLDVGVASAEHALKELFALADRSHGVDPRSAEFAAIAKELGVSPVRFEKALAAAKQALGKQVVEEKGKGKPGDGKVVIRHRGPDELAAGGQSSKR</sequence>
<dbReference type="AlphaFoldDB" id="A0A1H1QY24"/>
<organism evidence="3 4">
    <name type="scientific">Actinopolymorpha singaporensis</name>
    <dbReference type="NCBI Taxonomy" id="117157"/>
    <lineage>
        <taxon>Bacteria</taxon>
        <taxon>Bacillati</taxon>
        <taxon>Actinomycetota</taxon>
        <taxon>Actinomycetes</taxon>
        <taxon>Propionibacteriales</taxon>
        <taxon>Actinopolymorphaceae</taxon>
        <taxon>Actinopolymorpha</taxon>
    </lineage>
</organism>
<evidence type="ECO:0000256" key="1">
    <source>
        <dbReference type="SAM" id="MobiDB-lite"/>
    </source>
</evidence>
<feature type="region of interest" description="Disordered" evidence="1">
    <location>
        <begin position="227"/>
        <end position="262"/>
    </location>
</feature>
<evidence type="ECO:0000313" key="4">
    <source>
        <dbReference type="Proteomes" id="UP000198983"/>
    </source>
</evidence>
<keyword evidence="2" id="KW-0732">Signal</keyword>
<accession>A0A1H1QY24</accession>
<reference evidence="3 4" key="1">
    <citation type="submission" date="2016-10" db="EMBL/GenBank/DDBJ databases">
        <authorList>
            <person name="de Groot N.N."/>
        </authorList>
    </citation>
    <scope>NUCLEOTIDE SEQUENCE [LARGE SCALE GENOMIC DNA]</scope>
    <source>
        <strain evidence="3 4">DSM 22024</strain>
    </source>
</reference>
<dbReference type="Proteomes" id="UP000198983">
    <property type="component" value="Chromosome I"/>
</dbReference>
<feature type="compositionally biased region" description="Basic and acidic residues" evidence="1">
    <location>
        <begin position="229"/>
        <end position="240"/>
    </location>
</feature>
<feature type="chain" id="PRO_5039420140" evidence="2">
    <location>
        <begin position="18"/>
        <end position="262"/>
    </location>
</feature>
<evidence type="ECO:0000256" key="2">
    <source>
        <dbReference type="SAM" id="SignalP"/>
    </source>
</evidence>
<keyword evidence="4" id="KW-1185">Reference proteome</keyword>
<protein>
    <submittedName>
        <fullName evidence="3">Uncharacterized protein</fullName>
    </submittedName>
</protein>
<dbReference type="STRING" id="117157.SAMN04489717_2194"/>